<feature type="transmembrane region" description="Helical" evidence="6">
    <location>
        <begin position="419"/>
        <end position="437"/>
    </location>
</feature>
<dbReference type="InParanoid" id="E3J1U4"/>
<evidence type="ECO:0000256" key="5">
    <source>
        <dbReference type="ARBA" id="ARBA00023136"/>
    </source>
</evidence>
<dbReference type="InterPro" id="IPR050833">
    <property type="entry name" value="Poly_Biosynth_Transport"/>
</dbReference>
<dbReference type="PANTHER" id="PTHR30250">
    <property type="entry name" value="PST FAMILY PREDICTED COLANIC ACID TRANSPORTER"/>
    <property type="match status" value="1"/>
</dbReference>
<name>E3J1U4_PSEI1</name>
<dbReference type="AlphaFoldDB" id="E3J1U4"/>
<dbReference type="eggNOG" id="COG2244">
    <property type="taxonomic scope" value="Bacteria"/>
</dbReference>
<accession>E3J1U4</accession>
<evidence type="ECO:0000313" key="7">
    <source>
        <dbReference type="EMBL" id="ADP82902.1"/>
    </source>
</evidence>
<evidence type="ECO:0000256" key="3">
    <source>
        <dbReference type="ARBA" id="ARBA00022692"/>
    </source>
</evidence>
<feature type="transmembrane region" description="Helical" evidence="6">
    <location>
        <begin position="324"/>
        <end position="348"/>
    </location>
</feature>
<protein>
    <recommendedName>
        <fullName evidence="9">Polysaccharide biosynthesis protein</fullName>
    </recommendedName>
</protein>
<keyword evidence="8" id="KW-1185">Reference proteome</keyword>
<feature type="transmembrane region" description="Helical" evidence="6">
    <location>
        <begin position="104"/>
        <end position="123"/>
    </location>
</feature>
<dbReference type="STRING" id="298654.FraEuI1c_4912"/>
<dbReference type="HOGENOM" id="CLU_565912_0_0_11"/>
<organism evidence="7 8">
    <name type="scientific">Pseudofrankia inefficax (strain DSM 45817 / CECT 9037 / DDB 130130 / EuI1c)</name>
    <name type="common">Frankia inefficax</name>
    <dbReference type="NCBI Taxonomy" id="298654"/>
    <lineage>
        <taxon>Bacteria</taxon>
        <taxon>Bacillati</taxon>
        <taxon>Actinomycetota</taxon>
        <taxon>Actinomycetes</taxon>
        <taxon>Frankiales</taxon>
        <taxon>Frankiaceae</taxon>
        <taxon>Pseudofrankia</taxon>
    </lineage>
</organism>
<evidence type="ECO:0000256" key="1">
    <source>
        <dbReference type="ARBA" id="ARBA00004651"/>
    </source>
</evidence>
<dbReference type="GO" id="GO:0005886">
    <property type="term" value="C:plasma membrane"/>
    <property type="evidence" value="ECO:0007669"/>
    <property type="project" value="UniProtKB-SubCell"/>
</dbReference>
<proteinExistence type="predicted"/>
<sequence length="455" mass="45324">MPRRQGATDDVPPASRLRGALRGATPLALAGMLANVANLGVTLVIARAMSTRSYGATAVLFALFMVVSMPGSALLVGVVRRVTTWTRTGRADLVVGWAARVRSAGLRTVVVVALLALAVRGPLAHELSLPGPGGVAQTLTAGAAWCLLCVDRGLLQATRRYRELASNLLVDAAVKGAATVGLVLAGLGQAGAATAVLCGVLAALVHARLALRRLAPDASCSPAALTADPAPAAGAGPAAARERRLAVELGAALAALGFLALLQNIDVLIQGRLAPAESGQYAAVSVTSKVLMFGAVVLAGFLLPEAADRRHLGEHALHQLGATLAILVAPASVLLVVATAAPATLLSLAFGPRFTDASGALLPLAGAMTCLGATVLFTHYLLALGSRAVLVALGITATAAAGLITLAGGSPVATARMDLAVQAVLAVVTGLLVVGAARRTTAAAAAGAPATEVTA</sequence>
<evidence type="ECO:0000256" key="2">
    <source>
        <dbReference type="ARBA" id="ARBA00022475"/>
    </source>
</evidence>
<evidence type="ECO:0000256" key="6">
    <source>
        <dbReference type="SAM" id="Phobius"/>
    </source>
</evidence>
<feature type="transmembrane region" description="Helical" evidence="6">
    <location>
        <begin position="282"/>
        <end position="303"/>
    </location>
</feature>
<feature type="transmembrane region" description="Helical" evidence="6">
    <location>
        <begin position="360"/>
        <end position="382"/>
    </location>
</feature>
<reference evidence="7 8" key="1">
    <citation type="submission" date="2010-10" db="EMBL/GenBank/DDBJ databases">
        <title>Complete sequence of Frankia sp. EuI1c.</title>
        <authorList>
            <consortium name="US DOE Joint Genome Institute"/>
            <person name="Lucas S."/>
            <person name="Copeland A."/>
            <person name="Lapidus A."/>
            <person name="Cheng J.-F."/>
            <person name="Bruce D."/>
            <person name="Goodwin L."/>
            <person name="Pitluck S."/>
            <person name="Chertkov O."/>
            <person name="Detter J.C."/>
            <person name="Han C."/>
            <person name="Tapia R."/>
            <person name="Land M."/>
            <person name="Hauser L."/>
            <person name="Jeffries C."/>
            <person name="Kyrpides N."/>
            <person name="Ivanova N."/>
            <person name="Mikhailova N."/>
            <person name="Beauchemin N."/>
            <person name="Sen A."/>
            <person name="Sur S.A."/>
            <person name="Gtari M."/>
            <person name="Wall L."/>
            <person name="Tisa L."/>
            <person name="Woyke T."/>
        </authorList>
    </citation>
    <scope>NUCLEOTIDE SEQUENCE [LARGE SCALE GENOMIC DNA]</scope>
    <source>
        <strain evidence="8">DSM 45817 / CECT 9037 / EuI1c</strain>
    </source>
</reference>
<keyword evidence="5 6" id="KW-0472">Membrane</keyword>
<dbReference type="Proteomes" id="UP000002484">
    <property type="component" value="Chromosome"/>
</dbReference>
<dbReference type="RefSeq" id="WP_013426020.1">
    <property type="nucleotide sequence ID" value="NC_014666.1"/>
</dbReference>
<feature type="transmembrane region" description="Helical" evidence="6">
    <location>
        <begin position="245"/>
        <end position="262"/>
    </location>
</feature>
<keyword evidence="3 6" id="KW-0812">Transmembrane</keyword>
<feature type="transmembrane region" description="Helical" evidence="6">
    <location>
        <begin position="58"/>
        <end position="83"/>
    </location>
</feature>
<feature type="transmembrane region" description="Helical" evidence="6">
    <location>
        <begin position="389"/>
        <end position="407"/>
    </location>
</feature>
<dbReference type="KEGG" id="fri:FraEuI1c_4912"/>
<feature type="transmembrane region" description="Helical" evidence="6">
    <location>
        <begin position="193"/>
        <end position="211"/>
    </location>
</feature>
<keyword evidence="4 6" id="KW-1133">Transmembrane helix</keyword>
<dbReference type="EMBL" id="CP002299">
    <property type="protein sequence ID" value="ADP82902.1"/>
    <property type="molecule type" value="Genomic_DNA"/>
</dbReference>
<comment type="subcellular location">
    <subcellularLocation>
        <location evidence="1">Cell membrane</location>
        <topology evidence="1">Multi-pass membrane protein</topology>
    </subcellularLocation>
</comment>
<evidence type="ECO:0008006" key="9">
    <source>
        <dbReference type="Google" id="ProtNLM"/>
    </source>
</evidence>
<keyword evidence="2" id="KW-1003">Cell membrane</keyword>
<evidence type="ECO:0000256" key="4">
    <source>
        <dbReference type="ARBA" id="ARBA00022989"/>
    </source>
</evidence>
<gene>
    <name evidence="7" type="ordered locus">FraEuI1c_4912</name>
</gene>
<evidence type="ECO:0000313" key="8">
    <source>
        <dbReference type="Proteomes" id="UP000002484"/>
    </source>
</evidence>
<dbReference type="PANTHER" id="PTHR30250:SF11">
    <property type="entry name" value="O-ANTIGEN TRANSPORTER-RELATED"/>
    <property type="match status" value="1"/>
</dbReference>
<feature type="transmembrane region" description="Helical" evidence="6">
    <location>
        <begin position="26"/>
        <end position="46"/>
    </location>
</feature>